<keyword evidence="7" id="KW-0963">Cytoplasm</keyword>
<comment type="catalytic activity">
    <reaction evidence="1">
        <text>Cleavage of an N-acetyl or N-formyl amino acid from the N-terminus of a polypeptide.</text>
        <dbReference type="EC" id="3.4.19.1"/>
    </reaction>
</comment>
<dbReference type="GO" id="GO:0008242">
    <property type="term" value="F:omega peptidase activity"/>
    <property type="evidence" value="ECO:0007669"/>
    <property type="project" value="UniProtKB-EC"/>
</dbReference>
<keyword evidence="8" id="KW-0378">Hydrolase</keyword>
<evidence type="ECO:0000256" key="1">
    <source>
        <dbReference type="ARBA" id="ARBA00000721"/>
    </source>
</evidence>
<comment type="subunit">
    <text evidence="4">Homotetramer.</text>
</comment>
<feature type="domain" description="Acylamino-acid-releasing enzyme N-terminal" evidence="11">
    <location>
        <begin position="200"/>
        <end position="575"/>
    </location>
</feature>
<dbReference type="EC" id="3.4.19.1" evidence="5"/>
<protein>
    <recommendedName>
        <fullName evidence="6">Acylamino-acid-releasing enzyme</fullName>
        <ecNumber evidence="5">3.4.19.1</ecNumber>
    </recommendedName>
</protein>
<dbReference type="GO" id="GO:0005737">
    <property type="term" value="C:cytoplasm"/>
    <property type="evidence" value="ECO:0007669"/>
    <property type="project" value="UniProtKB-SubCell"/>
</dbReference>
<evidence type="ECO:0000313" key="13">
    <source>
        <dbReference type="Proteomes" id="UP000594260"/>
    </source>
</evidence>
<dbReference type="GO" id="GO:0006508">
    <property type="term" value="P:proteolysis"/>
    <property type="evidence" value="ECO:0007669"/>
    <property type="project" value="InterPro"/>
</dbReference>
<dbReference type="Pfam" id="PF19283">
    <property type="entry name" value="APEH_N"/>
    <property type="match status" value="1"/>
</dbReference>
<dbReference type="SUPFAM" id="SSF82171">
    <property type="entry name" value="DPP6 N-terminal domain-like"/>
    <property type="match status" value="1"/>
</dbReference>
<dbReference type="PANTHER" id="PTHR42776">
    <property type="entry name" value="SERINE PEPTIDASE S9 FAMILY MEMBER"/>
    <property type="match status" value="1"/>
</dbReference>
<evidence type="ECO:0000256" key="9">
    <source>
        <dbReference type="SAM" id="MobiDB-lite"/>
    </source>
</evidence>
<reference evidence="12" key="1">
    <citation type="submission" date="2021-01" db="UniProtKB">
        <authorList>
            <consortium name="EnsemblMetazoa"/>
        </authorList>
    </citation>
    <scope>IDENTIFICATION</scope>
</reference>
<evidence type="ECO:0000259" key="11">
    <source>
        <dbReference type="Pfam" id="PF19283"/>
    </source>
</evidence>
<organism evidence="12 13">
    <name type="scientific">Varroa destructor</name>
    <name type="common">Honeybee mite</name>
    <dbReference type="NCBI Taxonomy" id="109461"/>
    <lineage>
        <taxon>Eukaryota</taxon>
        <taxon>Metazoa</taxon>
        <taxon>Ecdysozoa</taxon>
        <taxon>Arthropoda</taxon>
        <taxon>Chelicerata</taxon>
        <taxon>Arachnida</taxon>
        <taxon>Acari</taxon>
        <taxon>Parasitiformes</taxon>
        <taxon>Mesostigmata</taxon>
        <taxon>Gamasina</taxon>
        <taxon>Dermanyssoidea</taxon>
        <taxon>Varroidae</taxon>
        <taxon>Varroa</taxon>
    </lineage>
</organism>
<evidence type="ECO:0000256" key="8">
    <source>
        <dbReference type="ARBA" id="ARBA00022801"/>
    </source>
</evidence>
<sequence>MSEVAMSESKETLEALDSISVPDQDQSVEMREAGPEATAGAAAGPHQLVVVHNLTSLDGTLVNNGTPGITTPSKGTRYRQRYRREWEDIPQFKGWLSCVPENPCLALCKHCKITFTAKISDIKSHSNSNRHRAASTGTTSIFKYSKKVMGSTVKSTGVPSLDATNIVSMYRELARVPQPVDAFASYTPDGRTIHLTTVWESSDTEMGKKVRFTRHHTSAFDNQGPLSFHQVGHAQEVESNSLIAISNSGSFRAVLKEVTRNSETRQYIEIWDATTKLDCLDLESAGVHGKVHTTGSFASFQWGHIENKLLYIAERKPAKKDSYFTRKLALDAERGTEYQLDESYGEQQEEHVSPVICVLNVANMAVSVIQDFPDLCAPAQAIWAPDDNGIVFVGFQQYAYKLGLTYCKNRHSKLYVYDLEQHTFCTIGETDKAIYSPRFSPDGTTLVYLQSEVGGPHGQSCQLMKCSWEKKEILLIVDTIQNPTSLEFPGLYIEELPRHCWAADNITVVVSSNWHSKVELLAVNTLSGDLIKLSRDEAVGRWQALCIRDNIVIASLSSLNAMPQVAVGVLTADGGVNYWASIDSDESKVQGICWYILQFAPPDDSHQIFEAILISHKNEKELPLIVWPHGGPHAVFHAGFQVWPILFVKCGFAVLLVNYRGSIGFGDENLRSLAGKIGVQDVFDVQCAAEVTAQREEINPAKIVIFGGSHGGFLTTHAIGQYPEFYKAAAMRNPVVDLSMNGPTDIPDWYWYEGGLAGDFMFDSLPDGEDLKNLWMKSPIRYAKNIMTPTFLLLGSEDRRVDMAQGMKLYKHLKARGVPTRCNVYNDGHALSKPAHDADCFVNTVLWFKKFLA</sequence>
<dbReference type="GO" id="GO:0004252">
    <property type="term" value="F:serine-type endopeptidase activity"/>
    <property type="evidence" value="ECO:0007669"/>
    <property type="project" value="TreeGrafter"/>
</dbReference>
<dbReference type="KEGG" id="vde:111248348"/>
<evidence type="ECO:0000256" key="5">
    <source>
        <dbReference type="ARBA" id="ARBA00012917"/>
    </source>
</evidence>
<evidence type="ECO:0000259" key="10">
    <source>
        <dbReference type="Pfam" id="PF00326"/>
    </source>
</evidence>
<feature type="domain" description="Peptidase S9 prolyl oligopeptidase catalytic" evidence="10">
    <location>
        <begin position="646"/>
        <end position="852"/>
    </location>
</feature>
<name>A0A7M7JST9_VARDE</name>
<dbReference type="Pfam" id="PF00326">
    <property type="entry name" value="Peptidase_S9"/>
    <property type="match status" value="1"/>
</dbReference>
<dbReference type="InterPro" id="IPR029058">
    <property type="entry name" value="AB_hydrolase_fold"/>
</dbReference>
<comment type="similarity">
    <text evidence="3">Belongs to the peptidase S9C family.</text>
</comment>
<evidence type="ECO:0000256" key="3">
    <source>
        <dbReference type="ARBA" id="ARBA00010040"/>
    </source>
</evidence>
<dbReference type="AlphaFoldDB" id="A0A7M7JST9"/>
<dbReference type="InterPro" id="IPR011042">
    <property type="entry name" value="6-blade_b-propeller_TolB-like"/>
</dbReference>
<evidence type="ECO:0000256" key="7">
    <source>
        <dbReference type="ARBA" id="ARBA00022490"/>
    </source>
</evidence>
<dbReference type="EnsemblMetazoa" id="XM_022800537">
    <property type="protein sequence ID" value="XP_022656272"/>
    <property type="gene ID" value="LOC111248348"/>
</dbReference>
<proteinExistence type="inferred from homology"/>
<dbReference type="PANTHER" id="PTHR42776:SF4">
    <property type="entry name" value="ACYLAMINO-ACID-RELEASING ENZYME"/>
    <property type="match status" value="1"/>
</dbReference>
<dbReference type="Proteomes" id="UP000594260">
    <property type="component" value="Unplaced"/>
</dbReference>
<dbReference type="InParanoid" id="A0A7M7JST9"/>
<dbReference type="OrthoDB" id="416344at2759"/>
<dbReference type="OMA" id="QEIATPF"/>
<evidence type="ECO:0000256" key="4">
    <source>
        <dbReference type="ARBA" id="ARBA00011881"/>
    </source>
</evidence>
<comment type="subcellular location">
    <subcellularLocation>
        <location evidence="2">Cytoplasm</location>
    </subcellularLocation>
</comment>
<evidence type="ECO:0000256" key="6">
    <source>
        <dbReference type="ARBA" id="ARBA00018421"/>
    </source>
</evidence>
<dbReference type="Gene3D" id="3.40.50.1820">
    <property type="entry name" value="alpha/beta hydrolase"/>
    <property type="match status" value="1"/>
</dbReference>
<dbReference type="GeneID" id="111248348"/>
<feature type="region of interest" description="Disordered" evidence="9">
    <location>
        <begin position="1"/>
        <end position="31"/>
    </location>
</feature>
<evidence type="ECO:0000256" key="2">
    <source>
        <dbReference type="ARBA" id="ARBA00004496"/>
    </source>
</evidence>
<dbReference type="Gene3D" id="2.120.10.30">
    <property type="entry name" value="TolB, C-terminal domain"/>
    <property type="match status" value="1"/>
</dbReference>
<evidence type="ECO:0000313" key="12">
    <source>
        <dbReference type="EnsemblMetazoa" id="XP_022656272"/>
    </source>
</evidence>
<keyword evidence="13" id="KW-1185">Reference proteome</keyword>
<dbReference type="InterPro" id="IPR045550">
    <property type="entry name" value="AARE_N"/>
</dbReference>
<accession>A0A7M7JST9</accession>
<dbReference type="InterPro" id="IPR001375">
    <property type="entry name" value="Peptidase_S9_cat"/>
</dbReference>
<dbReference type="RefSeq" id="XP_022656272.1">
    <property type="nucleotide sequence ID" value="XM_022800537.1"/>
</dbReference>
<dbReference type="SUPFAM" id="SSF53474">
    <property type="entry name" value="alpha/beta-Hydrolases"/>
    <property type="match status" value="1"/>
</dbReference>